<accession>A0A1V0UBZ7</accession>
<dbReference type="AlphaFoldDB" id="A0A1V0UBZ7"/>
<dbReference type="GeneID" id="63980785"/>
<evidence type="ECO:0000313" key="2">
    <source>
        <dbReference type="EMBL" id="ARF62492.1"/>
    </source>
</evidence>
<evidence type="ECO:0000256" key="1">
    <source>
        <dbReference type="SAM" id="MobiDB-lite"/>
    </source>
</evidence>
<dbReference type="KEGG" id="svu:B1H20_14585"/>
<dbReference type="OrthoDB" id="3855669at2"/>
<protein>
    <recommendedName>
        <fullName evidence="4">Secreted protein</fullName>
    </recommendedName>
</protein>
<organism evidence="2 3">
    <name type="scientific">Streptomyces violaceoruber</name>
    <dbReference type="NCBI Taxonomy" id="1935"/>
    <lineage>
        <taxon>Bacteria</taxon>
        <taxon>Bacillati</taxon>
        <taxon>Actinomycetota</taxon>
        <taxon>Actinomycetes</taxon>
        <taxon>Kitasatosporales</taxon>
        <taxon>Streptomycetaceae</taxon>
        <taxon>Streptomyces</taxon>
        <taxon>Streptomyces violaceoruber group</taxon>
    </lineage>
</organism>
<sequence>MTGEGSAPGAPAAGTPEAGGFAVDARDGRVGRVVGRSGPNVRLRPPGGGPEWECPSEAVRPASRGVVLRARVAEANRESQLPR</sequence>
<gene>
    <name evidence="2" type="ORF">B1H20_14585</name>
</gene>
<feature type="compositionally biased region" description="Low complexity" evidence="1">
    <location>
        <begin position="1"/>
        <end position="23"/>
    </location>
</feature>
<dbReference type="STRING" id="1935.B1H20_14585"/>
<evidence type="ECO:0008006" key="4">
    <source>
        <dbReference type="Google" id="ProtNLM"/>
    </source>
</evidence>
<dbReference type="RefSeq" id="WP_030119431.1">
    <property type="nucleotide sequence ID" value="NZ_CP020570.1"/>
</dbReference>
<reference evidence="2 3" key="1">
    <citation type="submission" date="2017-03" db="EMBL/GenBank/DDBJ databases">
        <title>Complete Genome Sequence of a natural compounds producer, Streptomyces violaceus S21.</title>
        <authorList>
            <person name="Zhong C."/>
            <person name="Zhao Z."/>
            <person name="Fu J."/>
            <person name="Zong G."/>
            <person name="Qin R."/>
            <person name="Cao G."/>
        </authorList>
    </citation>
    <scope>NUCLEOTIDE SEQUENCE [LARGE SCALE GENOMIC DNA]</scope>
    <source>
        <strain evidence="2 3">S21</strain>
    </source>
</reference>
<proteinExistence type="predicted"/>
<dbReference type="EMBL" id="CP020570">
    <property type="protein sequence ID" value="ARF62492.1"/>
    <property type="molecule type" value="Genomic_DNA"/>
</dbReference>
<evidence type="ECO:0000313" key="3">
    <source>
        <dbReference type="Proteomes" id="UP000192445"/>
    </source>
</evidence>
<dbReference type="Proteomes" id="UP000192445">
    <property type="component" value="Chromosome"/>
</dbReference>
<name>A0A1V0UBZ7_STRVN</name>
<feature type="region of interest" description="Disordered" evidence="1">
    <location>
        <begin position="1"/>
        <end position="57"/>
    </location>
</feature>